<name>A0ABP8QHB2_9GAMM</name>
<dbReference type="Gene3D" id="3.40.710.10">
    <property type="entry name" value="DD-peptidase/beta-lactamase superfamily"/>
    <property type="match status" value="1"/>
</dbReference>
<evidence type="ECO:0000259" key="2">
    <source>
        <dbReference type="Pfam" id="PF00144"/>
    </source>
</evidence>
<keyword evidence="1" id="KW-0732">Signal</keyword>
<feature type="signal peptide" evidence="1">
    <location>
        <begin position="1"/>
        <end position="23"/>
    </location>
</feature>
<dbReference type="Pfam" id="PF00144">
    <property type="entry name" value="Beta-lactamase"/>
    <property type="match status" value="1"/>
</dbReference>
<dbReference type="InterPro" id="IPR001466">
    <property type="entry name" value="Beta-lactam-related"/>
</dbReference>
<feature type="domain" description="Beta-lactamase-related" evidence="2">
    <location>
        <begin position="134"/>
        <end position="445"/>
    </location>
</feature>
<evidence type="ECO:0000313" key="3">
    <source>
        <dbReference type="EMBL" id="GAA4503421.1"/>
    </source>
</evidence>
<evidence type="ECO:0000256" key="1">
    <source>
        <dbReference type="SAM" id="SignalP"/>
    </source>
</evidence>
<gene>
    <name evidence="3" type="ORF">GCM10023095_29650</name>
</gene>
<evidence type="ECO:0000313" key="4">
    <source>
        <dbReference type="Proteomes" id="UP001501321"/>
    </source>
</evidence>
<reference evidence="4" key="1">
    <citation type="journal article" date="2019" name="Int. J. Syst. Evol. Microbiol.">
        <title>The Global Catalogue of Microorganisms (GCM) 10K type strain sequencing project: providing services to taxonomists for standard genome sequencing and annotation.</title>
        <authorList>
            <consortium name="The Broad Institute Genomics Platform"/>
            <consortium name="The Broad Institute Genome Sequencing Center for Infectious Disease"/>
            <person name="Wu L."/>
            <person name="Ma J."/>
        </authorList>
    </citation>
    <scope>NUCLEOTIDE SEQUENCE [LARGE SCALE GENOMIC DNA]</scope>
    <source>
        <strain evidence="4">JCM 32226</strain>
    </source>
</reference>
<keyword evidence="4" id="KW-1185">Reference proteome</keyword>
<dbReference type="PANTHER" id="PTHR43283">
    <property type="entry name" value="BETA-LACTAMASE-RELATED"/>
    <property type="match status" value="1"/>
</dbReference>
<accession>A0ABP8QHB2</accession>
<feature type="chain" id="PRO_5047516561" description="Beta-lactamase-related domain-containing protein" evidence="1">
    <location>
        <begin position="24"/>
        <end position="453"/>
    </location>
</feature>
<sequence>MSRKRLSVLLAALLSATCMTTLAAEDALTQALNTEGARVNLPVSAAKTPFDPLFIRQARGAFNNFHFQMGGDHALYYGLHLDNLLPTAEAAPNPEFKAMQRALRPELGDIQVTTAKGPLKLSDYAVSPQYRMQAMVMVHKGKVVYETYPGMAPDARHFSASTGKTLAGLVAALLVSEGKVDPKLPIVHYVPELKGTAWDQVTTAQVLNMTTAMDNEETKASIMQPDSAVVRYFASILGSPRATTGKSEDWLSVARDQQPLAGEKPGEHFRYASINTQVVTRLIENVEHKTFADVFAERVWSKVYARRSAAFALTPQGDALPVGMVLITPEDFARFATLFTPSWSAVASEQVVTPKVLDLIYQNVDPKRYNGTTKQQSSVDMFNDQAQGNAYQFDYIWSDGALAKSGNLNQMIYMDPKRDFAAVVFSSLPYHSGYGEFKAPAYLRAAAKQLAGF</sequence>
<comment type="caution">
    <text evidence="3">The sequence shown here is derived from an EMBL/GenBank/DDBJ whole genome shotgun (WGS) entry which is preliminary data.</text>
</comment>
<dbReference type="InterPro" id="IPR012338">
    <property type="entry name" value="Beta-lactam/transpept-like"/>
</dbReference>
<proteinExistence type="predicted"/>
<dbReference type="Proteomes" id="UP001501321">
    <property type="component" value="Unassembled WGS sequence"/>
</dbReference>
<dbReference type="InterPro" id="IPR050789">
    <property type="entry name" value="Diverse_Enzym_Activities"/>
</dbReference>
<dbReference type="PANTHER" id="PTHR43283:SF7">
    <property type="entry name" value="BETA-LACTAMASE-RELATED DOMAIN-CONTAINING PROTEIN"/>
    <property type="match status" value="1"/>
</dbReference>
<dbReference type="SUPFAM" id="SSF56601">
    <property type="entry name" value="beta-lactamase/transpeptidase-like"/>
    <property type="match status" value="1"/>
</dbReference>
<dbReference type="EMBL" id="BAABFC010000024">
    <property type="protein sequence ID" value="GAA4503421.1"/>
    <property type="molecule type" value="Genomic_DNA"/>
</dbReference>
<organism evidence="3 4">
    <name type="scientific">Pseudaeromonas paramecii</name>
    <dbReference type="NCBI Taxonomy" id="2138166"/>
    <lineage>
        <taxon>Bacteria</taxon>
        <taxon>Pseudomonadati</taxon>
        <taxon>Pseudomonadota</taxon>
        <taxon>Gammaproteobacteria</taxon>
        <taxon>Aeromonadales</taxon>
        <taxon>Aeromonadaceae</taxon>
        <taxon>Pseudaeromonas</taxon>
    </lineage>
</organism>
<protein>
    <recommendedName>
        <fullName evidence="2">Beta-lactamase-related domain-containing protein</fullName>
    </recommendedName>
</protein>